<dbReference type="NCBIfam" id="TIGR00614">
    <property type="entry name" value="recQ_fam"/>
    <property type="match status" value="1"/>
</dbReference>
<dbReference type="SUPFAM" id="SSF52540">
    <property type="entry name" value="P-loop containing nucleoside triphosphate hydrolases"/>
    <property type="match status" value="1"/>
</dbReference>
<feature type="domain" description="Helicase C-terminal" evidence="11">
    <location>
        <begin position="219"/>
        <end position="408"/>
    </location>
</feature>
<evidence type="ECO:0000256" key="1">
    <source>
        <dbReference type="ARBA" id="ARBA00005446"/>
    </source>
</evidence>
<dbReference type="InterPro" id="IPR014001">
    <property type="entry name" value="Helicase_ATP-bd"/>
</dbReference>
<dbReference type="GO" id="GO:0009378">
    <property type="term" value="F:four-way junction helicase activity"/>
    <property type="evidence" value="ECO:0007669"/>
    <property type="project" value="TreeGrafter"/>
</dbReference>
<evidence type="ECO:0000256" key="8">
    <source>
        <dbReference type="ARBA" id="ARBA00034617"/>
    </source>
</evidence>
<dbReference type="Pfam" id="PF00271">
    <property type="entry name" value="Helicase_C"/>
    <property type="match status" value="1"/>
</dbReference>
<keyword evidence="2" id="KW-0547">Nucleotide-binding</keyword>
<dbReference type="EC" id="5.6.2.4" evidence="9"/>
<evidence type="ECO:0000313" key="13">
    <source>
        <dbReference type="Proteomes" id="UP000199800"/>
    </source>
</evidence>
<keyword evidence="7" id="KW-0413">Isomerase</keyword>
<dbReference type="InterPro" id="IPR027417">
    <property type="entry name" value="P-loop_NTPase"/>
</dbReference>
<evidence type="ECO:0000256" key="7">
    <source>
        <dbReference type="ARBA" id="ARBA00023235"/>
    </source>
</evidence>
<name>A0A1I0CLX4_9FIRM</name>
<dbReference type="EMBL" id="FOHN01000010">
    <property type="protein sequence ID" value="SET20474.1"/>
    <property type="molecule type" value="Genomic_DNA"/>
</dbReference>
<dbReference type="RefSeq" id="WP_092477799.1">
    <property type="nucleotide sequence ID" value="NZ_FOHN01000010.1"/>
</dbReference>
<dbReference type="Gene3D" id="3.40.50.300">
    <property type="entry name" value="P-loop containing nucleotide triphosphate hydrolases"/>
    <property type="match status" value="2"/>
</dbReference>
<sequence length="657" mass="76405">MLDLDKDFKEFFPRFEFTLSDMQKKVITNVVENDSTLCIMPTGSGKSVVYWMAATELKGISIVISPLTALIEEQVQKIESHGYETLKIHGGIDALKQMSILSDFANGKINPKFIFASPEKIATDGYFEYCLRKRKDEINLIVIDEVHCVSQWGMSFRPFYKRIPEFLDNLYGEGKWARILALTATLNPRELTDICNAFKIKKENIIKQTILMRNEIQLHVMKFINETEKEEKFWKLIKMHKEEKILVYLYRKKGDRGVDGLTQTALDKGYKAALFHGDMTAKGRMEVVEQFKNNEVNIVFATNAFGMGIDIPDIRVVIHFMIPESAEQYYQEVGRAARDGDGANAYLLYSNKNIDVKRTHFIDRSFPTEDKLREVYKNIGKRTGCRVLSYFDNEDIQECLPYYMKSGLIKILGKGFSGLSEFYDIKDSNLQKYYDSTEAKGYVKTMKKNDLTPKELSEAVYSAVLNGDAKLKKALERWLIIEVADKEISDERMRIMLDDIEEKKKYKHGLLDYFVYLIEDNKNTQHLHQEIARYLGMEKYYLKCIYKTLDGNQVRSKSEVIICDLLAKAGIKYEYEKLLEYELGKNINPDFTIFLDNGKELYWEHIGMLGLEEYSKNWSNKLDIYEKYFPDQLLKTYESGVISNDAEKLIDKIKNMM</sequence>
<evidence type="ECO:0000259" key="11">
    <source>
        <dbReference type="PROSITE" id="PS51194"/>
    </source>
</evidence>
<gene>
    <name evidence="12" type="ORF">SAMN04487772_11074</name>
</gene>
<evidence type="ECO:0000259" key="10">
    <source>
        <dbReference type="PROSITE" id="PS51192"/>
    </source>
</evidence>
<dbReference type="Pfam" id="PF00270">
    <property type="entry name" value="DEAD"/>
    <property type="match status" value="1"/>
</dbReference>
<dbReference type="STRING" id="29364.SAMN04487772_11074"/>
<evidence type="ECO:0000313" key="12">
    <source>
        <dbReference type="EMBL" id="SET20474.1"/>
    </source>
</evidence>
<dbReference type="GO" id="GO:0016787">
    <property type="term" value="F:hydrolase activity"/>
    <property type="evidence" value="ECO:0007669"/>
    <property type="project" value="UniProtKB-KW"/>
</dbReference>
<evidence type="ECO:0000256" key="9">
    <source>
        <dbReference type="ARBA" id="ARBA00034808"/>
    </source>
</evidence>
<comment type="catalytic activity">
    <reaction evidence="8">
        <text>Couples ATP hydrolysis with the unwinding of duplex DNA by translocating in the 3'-5' direction.</text>
        <dbReference type="EC" id="5.6.2.4"/>
    </reaction>
</comment>
<keyword evidence="5" id="KW-0067">ATP-binding</keyword>
<dbReference type="GO" id="GO:0043138">
    <property type="term" value="F:3'-5' DNA helicase activity"/>
    <property type="evidence" value="ECO:0007669"/>
    <property type="project" value="UniProtKB-EC"/>
</dbReference>
<evidence type="ECO:0000256" key="4">
    <source>
        <dbReference type="ARBA" id="ARBA00022806"/>
    </source>
</evidence>
<keyword evidence="3" id="KW-0378">Hydrolase</keyword>
<evidence type="ECO:0000256" key="2">
    <source>
        <dbReference type="ARBA" id="ARBA00022741"/>
    </source>
</evidence>
<feature type="domain" description="Helicase ATP-binding" evidence="10">
    <location>
        <begin position="27"/>
        <end position="204"/>
    </location>
</feature>
<dbReference type="GO" id="GO:0000724">
    <property type="term" value="P:double-strand break repair via homologous recombination"/>
    <property type="evidence" value="ECO:0007669"/>
    <property type="project" value="TreeGrafter"/>
</dbReference>
<dbReference type="InterPro" id="IPR011545">
    <property type="entry name" value="DEAD/DEAH_box_helicase_dom"/>
</dbReference>
<dbReference type="OrthoDB" id="9763310at2"/>
<comment type="similarity">
    <text evidence="1">Belongs to the helicase family. RecQ subfamily.</text>
</comment>
<dbReference type="GO" id="GO:0005524">
    <property type="term" value="F:ATP binding"/>
    <property type="evidence" value="ECO:0007669"/>
    <property type="project" value="UniProtKB-KW"/>
</dbReference>
<dbReference type="SMART" id="SM00490">
    <property type="entry name" value="HELICc"/>
    <property type="match status" value="1"/>
</dbReference>
<dbReference type="InterPro" id="IPR004589">
    <property type="entry name" value="DNA_helicase_ATP-dep_RecQ"/>
</dbReference>
<dbReference type="CDD" id="cd17920">
    <property type="entry name" value="DEXHc_RecQ"/>
    <property type="match status" value="1"/>
</dbReference>
<keyword evidence="13" id="KW-1185">Reference proteome</keyword>
<dbReference type="PROSITE" id="PS51192">
    <property type="entry name" value="HELICASE_ATP_BIND_1"/>
    <property type="match status" value="1"/>
</dbReference>
<dbReference type="Proteomes" id="UP000199800">
    <property type="component" value="Unassembled WGS sequence"/>
</dbReference>
<dbReference type="GO" id="GO:0005694">
    <property type="term" value="C:chromosome"/>
    <property type="evidence" value="ECO:0007669"/>
    <property type="project" value="TreeGrafter"/>
</dbReference>
<reference evidence="12 13" key="1">
    <citation type="submission" date="2016-10" db="EMBL/GenBank/DDBJ databases">
        <authorList>
            <person name="de Groot N.N."/>
        </authorList>
    </citation>
    <scope>NUCLEOTIDE SEQUENCE [LARGE SCALE GENOMIC DNA]</scope>
    <source>
        <strain evidence="12 13">DSM 1801</strain>
    </source>
</reference>
<dbReference type="GO" id="GO:0005737">
    <property type="term" value="C:cytoplasm"/>
    <property type="evidence" value="ECO:0007669"/>
    <property type="project" value="TreeGrafter"/>
</dbReference>
<dbReference type="SMART" id="SM00487">
    <property type="entry name" value="DEXDc"/>
    <property type="match status" value="1"/>
</dbReference>
<dbReference type="InterPro" id="IPR001650">
    <property type="entry name" value="Helicase_C-like"/>
</dbReference>
<accession>A0A1I0CLX4</accession>
<keyword evidence="4 12" id="KW-0347">Helicase</keyword>
<dbReference type="AlphaFoldDB" id="A0A1I0CLX4"/>
<dbReference type="PANTHER" id="PTHR13710">
    <property type="entry name" value="DNA HELICASE RECQ FAMILY MEMBER"/>
    <property type="match status" value="1"/>
</dbReference>
<organism evidence="12 13">
    <name type="scientific">[Clostridium] polysaccharolyticum</name>
    <dbReference type="NCBI Taxonomy" id="29364"/>
    <lineage>
        <taxon>Bacteria</taxon>
        <taxon>Bacillati</taxon>
        <taxon>Bacillota</taxon>
        <taxon>Clostridia</taxon>
        <taxon>Lachnospirales</taxon>
        <taxon>Lachnospiraceae</taxon>
    </lineage>
</organism>
<dbReference type="PROSITE" id="PS51194">
    <property type="entry name" value="HELICASE_CTER"/>
    <property type="match status" value="1"/>
</dbReference>
<keyword evidence="6" id="KW-0238">DNA-binding</keyword>
<evidence type="ECO:0000256" key="5">
    <source>
        <dbReference type="ARBA" id="ARBA00022840"/>
    </source>
</evidence>
<protein>
    <recommendedName>
        <fullName evidence="9">DNA 3'-5' helicase</fullName>
        <ecNumber evidence="9">5.6.2.4</ecNumber>
    </recommendedName>
</protein>
<evidence type="ECO:0000256" key="6">
    <source>
        <dbReference type="ARBA" id="ARBA00023125"/>
    </source>
</evidence>
<dbReference type="PANTHER" id="PTHR13710:SF105">
    <property type="entry name" value="ATP-DEPENDENT DNA HELICASE Q1"/>
    <property type="match status" value="1"/>
</dbReference>
<dbReference type="GO" id="GO:0003677">
    <property type="term" value="F:DNA binding"/>
    <property type="evidence" value="ECO:0007669"/>
    <property type="project" value="UniProtKB-KW"/>
</dbReference>
<proteinExistence type="inferred from homology"/>
<evidence type="ECO:0000256" key="3">
    <source>
        <dbReference type="ARBA" id="ARBA00022801"/>
    </source>
</evidence>